<keyword evidence="3" id="KW-1185">Reference proteome</keyword>
<accession>A0ABR0QVL1</accession>
<evidence type="ECO:0000313" key="2">
    <source>
        <dbReference type="EMBL" id="KAK5843209.1"/>
    </source>
</evidence>
<evidence type="ECO:0000313" key="3">
    <source>
        <dbReference type="Proteomes" id="UP001358586"/>
    </source>
</evidence>
<organism evidence="2 3">
    <name type="scientific">Gossypium arboreum</name>
    <name type="common">Tree cotton</name>
    <name type="synonym">Gossypium nanking</name>
    <dbReference type="NCBI Taxonomy" id="29729"/>
    <lineage>
        <taxon>Eukaryota</taxon>
        <taxon>Viridiplantae</taxon>
        <taxon>Streptophyta</taxon>
        <taxon>Embryophyta</taxon>
        <taxon>Tracheophyta</taxon>
        <taxon>Spermatophyta</taxon>
        <taxon>Magnoliopsida</taxon>
        <taxon>eudicotyledons</taxon>
        <taxon>Gunneridae</taxon>
        <taxon>Pentapetalae</taxon>
        <taxon>rosids</taxon>
        <taxon>malvids</taxon>
        <taxon>Malvales</taxon>
        <taxon>Malvaceae</taxon>
        <taxon>Malvoideae</taxon>
        <taxon>Gossypium</taxon>
    </lineage>
</organism>
<sequence>MCSYTAWRVIAAIDIGEATVGKIRPRLWEVVASPWAESDTDINLLAAPANIRIVGDVATVHSSGSDSKESTSTSREINEAMEITRVMDLRVDLRARWKKRRTNARAVNVVVSSEKETYSCRMDFCHKKRENYAGPFAVTTSTPTFPSVSSQNMGHKSSPIAAHSSSPPPLPLVEELTAEDSDKLAPSHHNLSTNELEGIVKNWKALVLDAAKRNICADDSSWSS</sequence>
<dbReference type="EMBL" id="JARKNE010000002">
    <property type="protein sequence ID" value="KAK5843209.1"/>
    <property type="molecule type" value="Genomic_DNA"/>
</dbReference>
<feature type="region of interest" description="Disordered" evidence="1">
    <location>
        <begin position="145"/>
        <end position="170"/>
    </location>
</feature>
<comment type="caution">
    <text evidence="2">The sequence shown here is derived from an EMBL/GenBank/DDBJ whole genome shotgun (WGS) entry which is preliminary data.</text>
</comment>
<reference evidence="2 3" key="1">
    <citation type="submission" date="2023-03" db="EMBL/GenBank/DDBJ databases">
        <title>WGS of Gossypium arboreum.</title>
        <authorList>
            <person name="Yu D."/>
        </authorList>
    </citation>
    <scope>NUCLEOTIDE SEQUENCE [LARGE SCALE GENOMIC DNA]</scope>
    <source>
        <tissue evidence="2">Leaf</tissue>
    </source>
</reference>
<proteinExistence type="predicted"/>
<protein>
    <submittedName>
        <fullName evidence="2">Uncharacterized protein</fullName>
    </submittedName>
</protein>
<dbReference type="Proteomes" id="UP001358586">
    <property type="component" value="Chromosome 2"/>
</dbReference>
<name>A0ABR0QVL1_GOSAR</name>
<gene>
    <name evidence="2" type="ORF">PVK06_005657</name>
</gene>
<evidence type="ECO:0000256" key="1">
    <source>
        <dbReference type="SAM" id="MobiDB-lite"/>
    </source>
</evidence>